<reference evidence="3" key="1">
    <citation type="submission" date="2025-08" db="UniProtKB">
        <authorList>
            <consortium name="RefSeq"/>
        </authorList>
    </citation>
    <scope>IDENTIFICATION</scope>
</reference>
<organism evidence="2 3">
    <name type="scientific">Hydra vulgaris</name>
    <name type="common">Hydra</name>
    <name type="synonym">Hydra attenuata</name>
    <dbReference type="NCBI Taxonomy" id="6087"/>
    <lineage>
        <taxon>Eukaryota</taxon>
        <taxon>Metazoa</taxon>
        <taxon>Cnidaria</taxon>
        <taxon>Hydrozoa</taxon>
        <taxon>Hydroidolina</taxon>
        <taxon>Anthoathecata</taxon>
        <taxon>Aplanulata</taxon>
        <taxon>Hydridae</taxon>
        <taxon>Hydra</taxon>
    </lineage>
</organism>
<proteinExistence type="predicted"/>
<keyword evidence="2" id="KW-1185">Reference proteome</keyword>
<dbReference type="GeneID" id="136081846"/>
<gene>
    <name evidence="3" type="primary">LOC136081846</name>
</gene>
<evidence type="ECO:0000313" key="2">
    <source>
        <dbReference type="Proteomes" id="UP001652625"/>
    </source>
</evidence>
<sequence>MATTRRTIKRSYRHIDEYNETDNKSDDKCKILDEEVDQLISESLFIASIALHAVQSGISNSPIKGVIKLFQLCLLLLPLLHPPRLPLVHHGGEDRPGFRWASNLPYSGAGPDSGGQRFNGRRGNRRTTEKQAEEIKEGNGYNALYYKNIDSLMHLVMWFERRRGAYAPYPKSIFIPLIYVVKK</sequence>
<evidence type="ECO:0000313" key="3">
    <source>
        <dbReference type="RefSeq" id="XP_065656195.1"/>
    </source>
</evidence>
<evidence type="ECO:0000256" key="1">
    <source>
        <dbReference type="SAM" id="MobiDB-lite"/>
    </source>
</evidence>
<dbReference type="Proteomes" id="UP001652625">
    <property type="component" value="Chromosome 06"/>
</dbReference>
<name>A0ABM4C3S8_HYDVU</name>
<feature type="region of interest" description="Disordered" evidence="1">
    <location>
        <begin position="106"/>
        <end position="132"/>
    </location>
</feature>
<accession>A0ABM4C3S8</accession>
<dbReference type="RefSeq" id="XP_065656195.1">
    <property type="nucleotide sequence ID" value="XM_065800123.1"/>
</dbReference>
<protein>
    <submittedName>
        <fullName evidence="3">Uncharacterized protein LOC136081846 isoform X2</fullName>
    </submittedName>
</protein>